<sequence length="436" mass="48487">MTRDTCTRRAGFRRFQGRNSMPTAVLVVLAECDACSARHPAADLVETAENQQLCSDCVAGLDLCERCDFPARDTALTTADDYWCAGCRAPCTVCEDCERYAPYVVAVLSGGDVCESCAESYTACDDCDLRTADSYTVDGDRAVCEDCRDDYTRCHRCRTLVRGREYYCDDCARPDDSRVHDSDYSPRPVFHGHGPLFLGMELELRTTVHGYEDSVATANNHLDGVGYLKYDGSISCGFELVTHPMSFDYAMSEFPWALLTRLRLLGCHTDDEVGIHVHVSRAGFDSPAHIYRWLKLVYRNETHVTALARRRDSQWASFDPDTRDMAKHLAHGGHGWGRYHAINARPAHTFELRVFASSLDRREVQAALGFAHASVEYTRALRAHDVVAGQGWDWATFTSWVAARPEYAALTAELAALAPASIGVPSRNLEDFACAS</sequence>
<dbReference type="Proteomes" id="UP001601444">
    <property type="component" value="Unassembled WGS sequence"/>
</dbReference>
<keyword evidence="2" id="KW-1185">Reference proteome</keyword>
<comment type="caution">
    <text evidence="1">The sequence shown here is derived from an EMBL/GenBank/DDBJ whole genome shotgun (WGS) entry which is preliminary data.</text>
</comment>
<proteinExistence type="predicted"/>
<protein>
    <submittedName>
        <fullName evidence="1">Amidoligase family protein</fullName>
    </submittedName>
</protein>
<gene>
    <name evidence="1" type="ORF">ACFYTF_28325</name>
</gene>
<name>A0ABW6PWJ9_9NOCA</name>
<evidence type="ECO:0000313" key="1">
    <source>
        <dbReference type="EMBL" id="MFF0546749.1"/>
    </source>
</evidence>
<dbReference type="RefSeq" id="WP_387702968.1">
    <property type="nucleotide sequence ID" value="NZ_JBIAMX010000025.1"/>
</dbReference>
<evidence type="ECO:0000313" key="2">
    <source>
        <dbReference type="Proteomes" id="UP001601444"/>
    </source>
</evidence>
<organism evidence="1 2">
    <name type="scientific">Nocardia thailandica</name>
    <dbReference type="NCBI Taxonomy" id="257275"/>
    <lineage>
        <taxon>Bacteria</taxon>
        <taxon>Bacillati</taxon>
        <taxon>Actinomycetota</taxon>
        <taxon>Actinomycetes</taxon>
        <taxon>Mycobacteriales</taxon>
        <taxon>Nocardiaceae</taxon>
        <taxon>Nocardia</taxon>
    </lineage>
</organism>
<dbReference type="EMBL" id="JBIAMX010000025">
    <property type="protein sequence ID" value="MFF0546749.1"/>
    <property type="molecule type" value="Genomic_DNA"/>
</dbReference>
<accession>A0ABW6PWJ9</accession>
<reference evidence="1 2" key="1">
    <citation type="submission" date="2024-10" db="EMBL/GenBank/DDBJ databases">
        <title>The Natural Products Discovery Center: Release of the First 8490 Sequenced Strains for Exploring Actinobacteria Biosynthetic Diversity.</title>
        <authorList>
            <person name="Kalkreuter E."/>
            <person name="Kautsar S.A."/>
            <person name="Yang D."/>
            <person name="Bader C.D."/>
            <person name="Teijaro C.N."/>
            <person name="Fluegel L."/>
            <person name="Davis C.M."/>
            <person name="Simpson J.R."/>
            <person name="Lauterbach L."/>
            <person name="Steele A.D."/>
            <person name="Gui C."/>
            <person name="Meng S."/>
            <person name="Li G."/>
            <person name="Viehrig K."/>
            <person name="Ye F."/>
            <person name="Su P."/>
            <person name="Kiefer A.F."/>
            <person name="Nichols A."/>
            <person name="Cepeda A.J."/>
            <person name="Yan W."/>
            <person name="Fan B."/>
            <person name="Jiang Y."/>
            <person name="Adhikari A."/>
            <person name="Zheng C.-J."/>
            <person name="Schuster L."/>
            <person name="Cowan T.M."/>
            <person name="Smanski M.J."/>
            <person name="Chevrette M.G."/>
            <person name="De Carvalho L.P.S."/>
            <person name="Shen B."/>
        </authorList>
    </citation>
    <scope>NUCLEOTIDE SEQUENCE [LARGE SCALE GENOMIC DNA]</scope>
    <source>
        <strain evidence="1 2">NPDC004045</strain>
    </source>
</reference>